<comment type="caution">
    <text evidence="1">The sequence shown here is derived from an EMBL/GenBank/DDBJ whole genome shotgun (WGS) entry which is preliminary data.</text>
</comment>
<proteinExistence type="predicted"/>
<accession>A0A8X6GY58</accession>
<keyword evidence="2" id="KW-1185">Reference proteome</keyword>
<name>A0A8X6GY58_TRICU</name>
<dbReference type="InterPro" id="IPR036390">
    <property type="entry name" value="WH_DNA-bd_sf"/>
</dbReference>
<evidence type="ECO:0000313" key="1">
    <source>
        <dbReference type="EMBL" id="GFQ92278.1"/>
    </source>
</evidence>
<gene>
    <name evidence="1" type="ORF">TNCT_35551</name>
</gene>
<evidence type="ECO:0000313" key="2">
    <source>
        <dbReference type="Proteomes" id="UP000887116"/>
    </source>
</evidence>
<dbReference type="EMBL" id="BMAO01033857">
    <property type="protein sequence ID" value="GFQ92278.1"/>
    <property type="molecule type" value="Genomic_DNA"/>
</dbReference>
<dbReference type="SUPFAM" id="SSF46785">
    <property type="entry name" value="Winged helix' DNA-binding domain"/>
    <property type="match status" value="1"/>
</dbReference>
<sequence length="82" mass="9639">MISETLVNALKDLPFPHKLYILASNPGIRSIRWAHDGFTIKLSMNIMKRELVNPLLLNVRKFDDLIPVLFDYNFRRINSQKK</sequence>
<protein>
    <submittedName>
        <fullName evidence="1">Uncharacterized protein</fullName>
    </submittedName>
</protein>
<dbReference type="AlphaFoldDB" id="A0A8X6GY58"/>
<dbReference type="Proteomes" id="UP000887116">
    <property type="component" value="Unassembled WGS sequence"/>
</dbReference>
<organism evidence="1 2">
    <name type="scientific">Trichonephila clavata</name>
    <name type="common">Joro spider</name>
    <name type="synonym">Nephila clavata</name>
    <dbReference type="NCBI Taxonomy" id="2740835"/>
    <lineage>
        <taxon>Eukaryota</taxon>
        <taxon>Metazoa</taxon>
        <taxon>Ecdysozoa</taxon>
        <taxon>Arthropoda</taxon>
        <taxon>Chelicerata</taxon>
        <taxon>Arachnida</taxon>
        <taxon>Araneae</taxon>
        <taxon>Araneomorphae</taxon>
        <taxon>Entelegynae</taxon>
        <taxon>Araneoidea</taxon>
        <taxon>Nephilidae</taxon>
        <taxon>Trichonephila</taxon>
    </lineage>
</organism>
<reference evidence="1" key="1">
    <citation type="submission" date="2020-07" db="EMBL/GenBank/DDBJ databases">
        <title>Multicomponent nature underlies the extraordinary mechanical properties of spider dragline silk.</title>
        <authorList>
            <person name="Kono N."/>
            <person name="Nakamura H."/>
            <person name="Mori M."/>
            <person name="Yoshida Y."/>
            <person name="Ohtoshi R."/>
            <person name="Malay A.D."/>
            <person name="Moran D.A.P."/>
            <person name="Tomita M."/>
            <person name="Numata K."/>
            <person name="Arakawa K."/>
        </authorList>
    </citation>
    <scope>NUCLEOTIDE SEQUENCE</scope>
</reference>